<evidence type="ECO:0000313" key="9">
    <source>
        <dbReference type="Proteomes" id="UP001232725"/>
    </source>
</evidence>
<evidence type="ECO:0000259" key="7">
    <source>
        <dbReference type="Pfam" id="PF12823"/>
    </source>
</evidence>
<dbReference type="PANTHER" id="PTHR40077:SF2">
    <property type="entry name" value="MEMBRANE PROTEIN"/>
    <property type="match status" value="1"/>
</dbReference>
<keyword evidence="5 6" id="KW-0472">Membrane</keyword>
<evidence type="ECO:0000256" key="3">
    <source>
        <dbReference type="ARBA" id="ARBA00022692"/>
    </source>
</evidence>
<accession>A0ABT9IN92</accession>
<feature type="transmembrane region" description="Helical" evidence="6">
    <location>
        <begin position="119"/>
        <end position="139"/>
    </location>
</feature>
<keyword evidence="4 6" id="KW-1133">Transmembrane helix</keyword>
<dbReference type="EMBL" id="JAVALS010000004">
    <property type="protein sequence ID" value="MDP5227063.1"/>
    <property type="molecule type" value="Genomic_DNA"/>
</dbReference>
<comment type="subcellular location">
    <subcellularLocation>
        <location evidence="1">Cell membrane</location>
        <topology evidence="1">Multi-pass membrane protein</topology>
    </subcellularLocation>
</comment>
<evidence type="ECO:0000256" key="6">
    <source>
        <dbReference type="SAM" id="Phobius"/>
    </source>
</evidence>
<feature type="domain" description="DUF3817" evidence="7">
    <location>
        <begin position="28"/>
        <end position="143"/>
    </location>
</feature>
<comment type="caution">
    <text evidence="8">The sequence shown here is derived from an EMBL/GenBank/DDBJ whole genome shotgun (WGS) entry which is preliminary data.</text>
</comment>
<name>A0ABT9IN92_9MICC</name>
<evidence type="ECO:0000256" key="2">
    <source>
        <dbReference type="ARBA" id="ARBA00022475"/>
    </source>
</evidence>
<gene>
    <name evidence="8" type="ORF">Q9R02_07865</name>
</gene>
<feature type="transmembrane region" description="Helical" evidence="6">
    <location>
        <begin position="84"/>
        <end position="107"/>
    </location>
</feature>
<protein>
    <submittedName>
        <fullName evidence="8">DUF3817 domain-containing protein</fullName>
    </submittedName>
</protein>
<reference evidence="8 9" key="1">
    <citation type="submission" date="2023-08" db="EMBL/GenBank/DDBJ databases">
        <title>Arthrobacter horti sp. nov., isolated from forest soil.</title>
        <authorList>
            <person name="Park M."/>
        </authorList>
    </citation>
    <scope>NUCLEOTIDE SEQUENCE [LARGE SCALE GENOMIC DNA]</scope>
    <source>
        <strain evidence="8 9">YJM1</strain>
    </source>
</reference>
<keyword evidence="9" id="KW-1185">Reference proteome</keyword>
<dbReference type="InterPro" id="IPR023845">
    <property type="entry name" value="DUF3817_TM"/>
</dbReference>
<sequence length="161" mass="17577">MIDPKPAGTPTSRPRRFGGTAQQIRAALKFYKVFAYITGTFLLLLCVELVLRYGLGQFLYAGGTDAATGQAHLFGLASADPAGVIGGVNLSLTVLIIHGWMYVLYLVSNFRLWSLMRWPFAKLVVLALGGVVPFLSFIVEKKTHVEVEAEIAANPQSVSRY</sequence>
<evidence type="ECO:0000313" key="8">
    <source>
        <dbReference type="EMBL" id="MDP5227063.1"/>
    </source>
</evidence>
<dbReference type="Proteomes" id="UP001232725">
    <property type="component" value="Unassembled WGS sequence"/>
</dbReference>
<proteinExistence type="predicted"/>
<organism evidence="8 9">
    <name type="scientific">Arthrobacter horti</name>
    <dbReference type="NCBI Taxonomy" id="3068273"/>
    <lineage>
        <taxon>Bacteria</taxon>
        <taxon>Bacillati</taxon>
        <taxon>Actinomycetota</taxon>
        <taxon>Actinomycetes</taxon>
        <taxon>Micrococcales</taxon>
        <taxon>Micrococcaceae</taxon>
        <taxon>Arthrobacter</taxon>
    </lineage>
</organism>
<keyword evidence="3 6" id="KW-0812">Transmembrane</keyword>
<dbReference type="Pfam" id="PF12823">
    <property type="entry name" value="DUF3817"/>
    <property type="match status" value="1"/>
</dbReference>
<dbReference type="PANTHER" id="PTHR40077">
    <property type="entry name" value="MEMBRANE PROTEIN-RELATED"/>
    <property type="match status" value="1"/>
</dbReference>
<evidence type="ECO:0000256" key="1">
    <source>
        <dbReference type="ARBA" id="ARBA00004651"/>
    </source>
</evidence>
<evidence type="ECO:0000256" key="4">
    <source>
        <dbReference type="ARBA" id="ARBA00022989"/>
    </source>
</evidence>
<dbReference type="NCBIfam" id="TIGR03954">
    <property type="entry name" value="integ_memb_HG"/>
    <property type="match status" value="1"/>
</dbReference>
<evidence type="ECO:0000256" key="5">
    <source>
        <dbReference type="ARBA" id="ARBA00023136"/>
    </source>
</evidence>
<feature type="transmembrane region" description="Helical" evidence="6">
    <location>
        <begin position="33"/>
        <end position="55"/>
    </location>
</feature>
<keyword evidence="2" id="KW-1003">Cell membrane</keyword>
<dbReference type="RefSeq" id="WP_305996116.1">
    <property type="nucleotide sequence ID" value="NZ_JAVALS010000004.1"/>
</dbReference>